<evidence type="ECO:0000313" key="6">
    <source>
        <dbReference type="Proteomes" id="UP000324020"/>
    </source>
</evidence>
<dbReference type="PROSITE" id="PS50857">
    <property type="entry name" value="COX2_CUA"/>
    <property type="match status" value="1"/>
</dbReference>
<dbReference type="InterPro" id="IPR002429">
    <property type="entry name" value="CcO_II-like_C"/>
</dbReference>
<sequence>MHIHNYEKIWLAASVLLILLLLGSVTYGAVGPGVAMVSDSEQAIDAGGLDDDDRFSEPRVEQVGENEYEAYVVAYQFGFQPDPIVVPENSTVTFYVTSRDVIHGFEVAGTNANTMVVPGEVSKITVETDDRQEYGLICNEYCGAGHHVMEGKVNVVSQAEFDDRNDGGNGE</sequence>
<evidence type="ECO:0000256" key="1">
    <source>
        <dbReference type="ARBA" id="ARBA00004196"/>
    </source>
</evidence>
<name>A0A1G7ITB8_9EURY</name>
<proteinExistence type="predicted"/>
<dbReference type="GO" id="GO:0004129">
    <property type="term" value="F:cytochrome-c oxidase activity"/>
    <property type="evidence" value="ECO:0007669"/>
    <property type="project" value="InterPro"/>
</dbReference>
<dbReference type="InterPro" id="IPR051403">
    <property type="entry name" value="NosZ/Cyto_c_oxidase_sub2"/>
</dbReference>
<dbReference type="InterPro" id="IPR001505">
    <property type="entry name" value="Copper_CuA"/>
</dbReference>
<keyword evidence="2" id="KW-0479">Metal-binding</keyword>
<dbReference type="InterPro" id="IPR034214">
    <property type="entry name" value="Ba3_CcO_II_C"/>
</dbReference>
<dbReference type="Gene3D" id="2.60.40.420">
    <property type="entry name" value="Cupredoxins - blue copper proteins"/>
    <property type="match status" value="1"/>
</dbReference>
<dbReference type="PANTHER" id="PTHR42838">
    <property type="entry name" value="CYTOCHROME C OXIDASE SUBUNIT II"/>
    <property type="match status" value="1"/>
</dbReference>
<dbReference type="AlphaFoldDB" id="A0A1G7ITB8"/>
<organism evidence="5 6">
    <name type="scientific">Halorubrum xinjiangense</name>
    <dbReference type="NCBI Taxonomy" id="261291"/>
    <lineage>
        <taxon>Archaea</taxon>
        <taxon>Methanobacteriati</taxon>
        <taxon>Methanobacteriota</taxon>
        <taxon>Stenosarchaea group</taxon>
        <taxon>Halobacteria</taxon>
        <taxon>Halobacteriales</taxon>
        <taxon>Haloferacaceae</taxon>
        <taxon>Halorubrum</taxon>
    </lineage>
</organism>
<accession>A0A1G7ITB8</accession>
<keyword evidence="3" id="KW-0186">Copper</keyword>
<dbReference type="RefSeq" id="WP_149797699.1">
    <property type="nucleotide sequence ID" value="NZ_FNBO01000002.1"/>
</dbReference>
<evidence type="ECO:0000259" key="4">
    <source>
        <dbReference type="PROSITE" id="PS50857"/>
    </source>
</evidence>
<dbReference type="InterPro" id="IPR008972">
    <property type="entry name" value="Cupredoxin"/>
</dbReference>
<dbReference type="GO" id="GO:0016020">
    <property type="term" value="C:membrane"/>
    <property type="evidence" value="ECO:0007669"/>
    <property type="project" value="InterPro"/>
</dbReference>
<dbReference type="CDD" id="cd13913">
    <property type="entry name" value="ba3_CcO_II_C"/>
    <property type="match status" value="1"/>
</dbReference>
<dbReference type="OrthoDB" id="27522at2157"/>
<protein>
    <submittedName>
        <fullName evidence="5">Cytochrome c oxidase subunit 2</fullName>
    </submittedName>
</protein>
<comment type="subcellular location">
    <subcellularLocation>
        <location evidence="1">Cell envelope</location>
    </subcellularLocation>
</comment>
<evidence type="ECO:0000256" key="3">
    <source>
        <dbReference type="ARBA" id="ARBA00023008"/>
    </source>
</evidence>
<dbReference type="EMBL" id="FNBO01000002">
    <property type="protein sequence ID" value="SDF15917.1"/>
    <property type="molecule type" value="Genomic_DNA"/>
</dbReference>
<dbReference type="Proteomes" id="UP000324020">
    <property type="component" value="Unassembled WGS sequence"/>
</dbReference>
<dbReference type="PANTHER" id="PTHR42838:SF2">
    <property type="entry name" value="NITROUS-OXIDE REDUCTASE"/>
    <property type="match status" value="1"/>
</dbReference>
<feature type="domain" description="Cytochrome oxidase subunit II copper A binding" evidence="4">
    <location>
        <begin position="39"/>
        <end position="167"/>
    </location>
</feature>
<dbReference type="Pfam" id="PF00116">
    <property type="entry name" value="COX2"/>
    <property type="match status" value="1"/>
</dbReference>
<dbReference type="GO" id="GO:0005507">
    <property type="term" value="F:copper ion binding"/>
    <property type="evidence" value="ECO:0007669"/>
    <property type="project" value="InterPro"/>
</dbReference>
<dbReference type="SUPFAM" id="SSF49503">
    <property type="entry name" value="Cupredoxins"/>
    <property type="match status" value="1"/>
</dbReference>
<dbReference type="PROSITE" id="PS00078">
    <property type="entry name" value="COX2"/>
    <property type="match status" value="1"/>
</dbReference>
<keyword evidence="6" id="KW-1185">Reference proteome</keyword>
<gene>
    <name evidence="5" type="ORF">SAMN04488067_102170</name>
</gene>
<evidence type="ECO:0000256" key="2">
    <source>
        <dbReference type="ARBA" id="ARBA00022723"/>
    </source>
</evidence>
<reference evidence="5 6" key="1">
    <citation type="submission" date="2016-10" db="EMBL/GenBank/DDBJ databases">
        <authorList>
            <person name="Varghese N."/>
            <person name="Submissions S."/>
        </authorList>
    </citation>
    <scope>NUCLEOTIDE SEQUENCE [LARGE SCALE GENOMIC DNA]</scope>
    <source>
        <strain evidence="5 6">CGMCC 1.3527</strain>
    </source>
</reference>
<evidence type="ECO:0000313" key="5">
    <source>
        <dbReference type="EMBL" id="SDF15917.1"/>
    </source>
</evidence>